<feature type="domain" description="Solute-binding protein family 5" evidence="1">
    <location>
        <begin position="98"/>
        <end position="487"/>
    </location>
</feature>
<dbReference type="Pfam" id="PF00496">
    <property type="entry name" value="SBP_bac_5"/>
    <property type="match status" value="1"/>
</dbReference>
<dbReference type="InterPro" id="IPR039424">
    <property type="entry name" value="SBP_5"/>
</dbReference>
<evidence type="ECO:0000259" key="1">
    <source>
        <dbReference type="Pfam" id="PF00496"/>
    </source>
</evidence>
<reference evidence="2 3" key="1">
    <citation type="submission" date="2024-04" db="EMBL/GenBank/DDBJ databases">
        <title>Isolation of an actinomycete strain from pig manure.</title>
        <authorList>
            <person name="Gong T."/>
            <person name="Yu Z."/>
            <person name="An M."/>
            <person name="Wei C."/>
            <person name="Yang W."/>
            <person name="Liu L."/>
        </authorList>
    </citation>
    <scope>NUCLEOTIDE SEQUENCE [LARGE SCALE GENOMIC DNA]</scope>
    <source>
        <strain evidence="2 3">ZF39</strain>
    </source>
</reference>
<organism evidence="2 3">
    <name type="scientific">Ammonicoccus fulvus</name>
    <dbReference type="NCBI Taxonomy" id="3138240"/>
    <lineage>
        <taxon>Bacteria</taxon>
        <taxon>Bacillati</taxon>
        <taxon>Actinomycetota</taxon>
        <taxon>Actinomycetes</taxon>
        <taxon>Propionibacteriales</taxon>
        <taxon>Propionibacteriaceae</taxon>
        <taxon>Ammonicoccus</taxon>
    </lineage>
</organism>
<dbReference type="Gene3D" id="3.90.76.10">
    <property type="entry name" value="Dipeptide-binding Protein, Domain 1"/>
    <property type="match status" value="1"/>
</dbReference>
<dbReference type="InterPro" id="IPR030678">
    <property type="entry name" value="Peptide/Ni-bd"/>
</dbReference>
<gene>
    <name evidence="2" type="ORF">AADG42_14530</name>
</gene>
<accession>A0ABZ3FUQ5</accession>
<dbReference type="Proteomes" id="UP001442841">
    <property type="component" value="Chromosome"/>
</dbReference>
<keyword evidence="3" id="KW-1185">Reference proteome</keyword>
<sequence length="565" mass="61245">MSRPDDHSVRGPGRPRWMSRVLPVLLALIVTACSGPEVPQMPPVDPVPVPPPATGEATVRGCAPELPLLPAATLDACGLQITEAINARLVRPDPETGQPVPDLATAIETNDSQNFTVRLGRNRQFHNGTEVKARNFVAAWNWAAYGPHGMPAQNWFTLIEGGAAMNCPVTGDCSRDGRPTELTGLRVLDDYTFTIRTIRPIVDFQTRLAHPVFSPLPDEFFAIGSDKSPFAAQPIGSGPFRFASRTDAETVLEAWPAYEGGARAALAKVTLKRYDAPQRGADAIRAYRDVVGNTLDVTSVIPTDQLTEDVWRSDLPERAEVGAPRAVQQLVFVGSDRRLVDVRLRRAISKALDREALSRQVFVGTRSPATSWVAPAVPGYRADACGDLCTYDLAESRRLFAAAGGYQGVFHLTVNGDDGNKEWADAVCGQLKNALELDCQVTVLDNRAAVISALEAGELTGVVQQVTRLDYLSPEPFLSAYASTSRQNRTGYRNARYDAQLAAALEATTQAGANEAYREAELVLAEDPPSVPLWVTSTPYAWSNRVTDVRLTTTGSVDLSALRRN</sequence>
<proteinExistence type="predicted"/>
<dbReference type="Gene3D" id="3.40.190.10">
    <property type="entry name" value="Periplasmic binding protein-like II"/>
    <property type="match status" value="1"/>
</dbReference>
<dbReference type="PIRSF" id="PIRSF002741">
    <property type="entry name" value="MppA"/>
    <property type="match status" value="1"/>
</dbReference>
<dbReference type="PANTHER" id="PTHR30290">
    <property type="entry name" value="PERIPLASMIC BINDING COMPONENT OF ABC TRANSPORTER"/>
    <property type="match status" value="1"/>
</dbReference>
<dbReference type="SUPFAM" id="SSF53850">
    <property type="entry name" value="Periplasmic binding protein-like II"/>
    <property type="match status" value="1"/>
</dbReference>
<dbReference type="PANTHER" id="PTHR30290:SF83">
    <property type="entry name" value="ABC TRANSPORTER SUBSTRATE-BINDING PROTEIN"/>
    <property type="match status" value="1"/>
</dbReference>
<dbReference type="RefSeq" id="WP_425309920.1">
    <property type="nucleotide sequence ID" value="NZ_CP154795.1"/>
</dbReference>
<dbReference type="CDD" id="cd00995">
    <property type="entry name" value="PBP2_NikA_DppA_OppA_like"/>
    <property type="match status" value="1"/>
</dbReference>
<name>A0ABZ3FUQ5_9ACTN</name>
<protein>
    <submittedName>
        <fullName evidence="2">ABC transporter substrate-binding protein</fullName>
    </submittedName>
</protein>
<evidence type="ECO:0000313" key="2">
    <source>
        <dbReference type="EMBL" id="XAN08464.1"/>
    </source>
</evidence>
<dbReference type="EMBL" id="CP154795">
    <property type="protein sequence ID" value="XAN08464.1"/>
    <property type="molecule type" value="Genomic_DNA"/>
</dbReference>
<dbReference type="PROSITE" id="PS51257">
    <property type="entry name" value="PROKAR_LIPOPROTEIN"/>
    <property type="match status" value="1"/>
</dbReference>
<dbReference type="Gene3D" id="3.10.105.10">
    <property type="entry name" value="Dipeptide-binding Protein, Domain 3"/>
    <property type="match status" value="1"/>
</dbReference>
<evidence type="ECO:0000313" key="3">
    <source>
        <dbReference type="Proteomes" id="UP001442841"/>
    </source>
</evidence>
<dbReference type="InterPro" id="IPR000914">
    <property type="entry name" value="SBP_5_dom"/>
</dbReference>